<proteinExistence type="predicted"/>
<protein>
    <submittedName>
        <fullName evidence="6">Porin family protein</fullName>
    </submittedName>
</protein>
<keyword evidence="1" id="KW-0732">Signal</keyword>
<dbReference type="EMBL" id="QSUP01000010">
    <property type="protein sequence ID" value="RGN51730.1"/>
    <property type="molecule type" value="Genomic_DNA"/>
</dbReference>
<comment type="caution">
    <text evidence="6">The sequence shown here is derived from an EMBL/GenBank/DDBJ whole genome shotgun (WGS) entry which is preliminary data.</text>
</comment>
<reference evidence="7 8" key="1">
    <citation type="submission" date="2018-08" db="EMBL/GenBank/DDBJ databases">
        <title>A genome reference for cultivated species of the human gut microbiota.</title>
        <authorList>
            <person name="Zou Y."/>
            <person name="Xue W."/>
            <person name="Luo G."/>
        </authorList>
    </citation>
    <scope>NUCLEOTIDE SEQUENCE [LARGE SCALE GENOMIC DNA]</scope>
    <source>
        <strain evidence="6 8">AM16-50</strain>
        <strain evidence="5 7">OM05-11AA</strain>
    </source>
</reference>
<sequence>MSAETEHNEHLDLFSLKIRQKLEDHRLPVNMEGWEQIEAKVAGHPRFSLWRIGGWVTVTAAVLALLLLIRLYPIVSVLDAGSQEEGLITEKMNPKKMDTEKLQPDRDSSFTILCQAEERVVAHVVQKRTAVLIPVDTIAWEEAIEEIELPPNVEVTHPAIKVPAVRHLGPEPEKHRTQKLFVRADKPKTKGGGWQIGANIGTGGHLSLDMGLDDTNQDDIGNDPMDPNVPLPPVPPATDDKPELDMGGGPASFSQADCAPPISFGITVRKALNNRIALESGLVYTYLYTKLNQSRMISGRATLGLHYLGIPVNLVINLWDNPDWNVYVSGGGMIEKGVRSIYHVEAYGLDEHKSATYRSGIDGLQWSLNLSVGVSYRFYRDWSLYLEPRYSYYFNNNQPVSYRTENMTLIGVGAGVRFEF</sequence>
<name>A0A414Y0Q5_9BACT</name>
<gene>
    <name evidence="6" type="ORF">DW191_00780</name>
    <name evidence="5" type="ORF">DXB61_10450</name>
</gene>
<dbReference type="SUPFAM" id="SSF56925">
    <property type="entry name" value="OMPA-like"/>
    <property type="match status" value="1"/>
</dbReference>
<feature type="region of interest" description="Disordered" evidence="2">
    <location>
        <begin position="216"/>
        <end position="243"/>
    </location>
</feature>
<keyword evidence="3" id="KW-0812">Transmembrane</keyword>
<keyword evidence="3" id="KW-1133">Transmembrane helix</keyword>
<evidence type="ECO:0000313" key="5">
    <source>
        <dbReference type="EMBL" id="RGN51730.1"/>
    </source>
</evidence>
<evidence type="ECO:0000313" key="8">
    <source>
        <dbReference type="Proteomes" id="UP000283732"/>
    </source>
</evidence>
<evidence type="ECO:0000259" key="4">
    <source>
        <dbReference type="Pfam" id="PF13505"/>
    </source>
</evidence>
<keyword evidence="3" id="KW-0472">Membrane</keyword>
<dbReference type="Proteomes" id="UP000283732">
    <property type="component" value="Unassembled WGS sequence"/>
</dbReference>
<organism evidence="6 8">
    <name type="scientific">Parabacteroides merdae</name>
    <dbReference type="NCBI Taxonomy" id="46503"/>
    <lineage>
        <taxon>Bacteria</taxon>
        <taxon>Pseudomonadati</taxon>
        <taxon>Bacteroidota</taxon>
        <taxon>Bacteroidia</taxon>
        <taxon>Bacteroidales</taxon>
        <taxon>Tannerellaceae</taxon>
        <taxon>Parabacteroides</taxon>
    </lineage>
</organism>
<feature type="compositionally biased region" description="Pro residues" evidence="2">
    <location>
        <begin position="227"/>
        <end position="236"/>
    </location>
</feature>
<evidence type="ECO:0000256" key="2">
    <source>
        <dbReference type="SAM" id="MobiDB-lite"/>
    </source>
</evidence>
<dbReference type="EMBL" id="QRKC01000001">
    <property type="protein sequence ID" value="RHH79713.1"/>
    <property type="molecule type" value="Genomic_DNA"/>
</dbReference>
<feature type="domain" description="Outer membrane protein beta-barrel" evidence="4">
    <location>
        <begin position="244"/>
        <end position="418"/>
    </location>
</feature>
<dbReference type="RefSeq" id="WP_122122153.1">
    <property type="nucleotide sequence ID" value="NZ_DAWDXW010000002.1"/>
</dbReference>
<evidence type="ECO:0000313" key="6">
    <source>
        <dbReference type="EMBL" id="RHH79713.1"/>
    </source>
</evidence>
<dbReference type="Proteomes" id="UP000261088">
    <property type="component" value="Unassembled WGS sequence"/>
</dbReference>
<dbReference type="InterPro" id="IPR011250">
    <property type="entry name" value="OMP/PagP_B-barrel"/>
</dbReference>
<feature type="transmembrane region" description="Helical" evidence="3">
    <location>
        <begin position="52"/>
        <end position="72"/>
    </location>
</feature>
<dbReference type="Pfam" id="PF13505">
    <property type="entry name" value="OMP_b-brl"/>
    <property type="match status" value="1"/>
</dbReference>
<dbReference type="AlphaFoldDB" id="A0A414Y0Q5"/>
<dbReference type="Gene3D" id="2.40.160.20">
    <property type="match status" value="1"/>
</dbReference>
<evidence type="ECO:0000256" key="1">
    <source>
        <dbReference type="ARBA" id="ARBA00022729"/>
    </source>
</evidence>
<evidence type="ECO:0000256" key="3">
    <source>
        <dbReference type="SAM" id="Phobius"/>
    </source>
</evidence>
<dbReference type="InterPro" id="IPR027385">
    <property type="entry name" value="Beta-barrel_OMP"/>
</dbReference>
<evidence type="ECO:0000313" key="7">
    <source>
        <dbReference type="Proteomes" id="UP000261088"/>
    </source>
</evidence>
<accession>A0A414Y0Q5</accession>